<dbReference type="STRING" id="765440.A0A0C3FJP3"/>
<dbReference type="Proteomes" id="UP000054166">
    <property type="component" value="Unassembled WGS sequence"/>
</dbReference>
<keyword evidence="2" id="KW-1185">Reference proteome</keyword>
<reference evidence="1 2" key="1">
    <citation type="submission" date="2014-04" db="EMBL/GenBank/DDBJ databases">
        <authorList>
            <consortium name="DOE Joint Genome Institute"/>
            <person name="Kuo A."/>
            <person name="Tarkka M."/>
            <person name="Buscot F."/>
            <person name="Kohler A."/>
            <person name="Nagy L.G."/>
            <person name="Floudas D."/>
            <person name="Copeland A."/>
            <person name="Barry K.W."/>
            <person name="Cichocki N."/>
            <person name="Veneault-Fourrey C."/>
            <person name="LaButti K."/>
            <person name="Lindquist E.A."/>
            <person name="Lipzen A."/>
            <person name="Lundell T."/>
            <person name="Morin E."/>
            <person name="Murat C."/>
            <person name="Sun H."/>
            <person name="Tunlid A."/>
            <person name="Henrissat B."/>
            <person name="Grigoriev I.V."/>
            <person name="Hibbett D.S."/>
            <person name="Martin F."/>
            <person name="Nordberg H.P."/>
            <person name="Cantor M.N."/>
            <person name="Hua S.X."/>
        </authorList>
    </citation>
    <scope>NUCLEOTIDE SEQUENCE [LARGE SCALE GENOMIC DNA]</scope>
    <source>
        <strain evidence="1 2">F 1598</strain>
    </source>
</reference>
<gene>
    <name evidence="1" type="ORF">PILCRDRAFT_544238</name>
</gene>
<evidence type="ECO:0000313" key="2">
    <source>
        <dbReference type="Proteomes" id="UP000054166"/>
    </source>
</evidence>
<accession>A0A0C3FJP3</accession>
<dbReference type="InParanoid" id="A0A0C3FJP3"/>
<dbReference type="EMBL" id="KN833006">
    <property type="protein sequence ID" value="KIM80094.1"/>
    <property type="molecule type" value="Genomic_DNA"/>
</dbReference>
<dbReference type="AlphaFoldDB" id="A0A0C3FJP3"/>
<protein>
    <submittedName>
        <fullName evidence="1">Uncharacterized protein</fullName>
    </submittedName>
</protein>
<evidence type="ECO:0000313" key="1">
    <source>
        <dbReference type="EMBL" id="KIM80094.1"/>
    </source>
</evidence>
<organism evidence="1 2">
    <name type="scientific">Piloderma croceum (strain F 1598)</name>
    <dbReference type="NCBI Taxonomy" id="765440"/>
    <lineage>
        <taxon>Eukaryota</taxon>
        <taxon>Fungi</taxon>
        <taxon>Dikarya</taxon>
        <taxon>Basidiomycota</taxon>
        <taxon>Agaricomycotina</taxon>
        <taxon>Agaricomycetes</taxon>
        <taxon>Agaricomycetidae</taxon>
        <taxon>Atheliales</taxon>
        <taxon>Atheliaceae</taxon>
        <taxon>Piloderma</taxon>
    </lineage>
</organism>
<name>A0A0C3FJP3_PILCF</name>
<proteinExistence type="predicted"/>
<reference evidence="2" key="2">
    <citation type="submission" date="2015-01" db="EMBL/GenBank/DDBJ databases">
        <title>Evolutionary Origins and Diversification of the Mycorrhizal Mutualists.</title>
        <authorList>
            <consortium name="DOE Joint Genome Institute"/>
            <consortium name="Mycorrhizal Genomics Consortium"/>
            <person name="Kohler A."/>
            <person name="Kuo A."/>
            <person name="Nagy L.G."/>
            <person name="Floudas D."/>
            <person name="Copeland A."/>
            <person name="Barry K.W."/>
            <person name="Cichocki N."/>
            <person name="Veneault-Fourrey C."/>
            <person name="LaButti K."/>
            <person name="Lindquist E.A."/>
            <person name="Lipzen A."/>
            <person name="Lundell T."/>
            <person name="Morin E."/>
            <person name="Murat C."/>
            <person name="Riley R."/>
            <person name="Ohm R."/>
            <person name="Sun H."/>
            <person name="Tunlid A."/>
            <person name="Henrissat B."/>
            <person name="Grigoriev I.V."/>
            <person name="Hibbett D.S."/>
            <person name="Martin F."/>
        </authorList>
    </citation>
    <scope>NUCLEOTIDE SEQUENCE [LARGE SCALE GENOMIC DNA]</scope>
    <source>
        <strain evidence="2">F 1598</strain>
    </source>
</reference>
<dbReference type="HOGENOM" id="CLU_1326828_0_0_1"/>
<sequence length="207" mass="23357">MSVQDFACNNRVRWKKLTYGRGAFLENLSKCASCKRGRGCRVIDEQTQQISFHVKPDPQSPEYPQVFNRPITSTDIELKARACAKVLLPVLQKERDHCRQPNLIRRPREVSTRAICDTCQAGLFALSWFCPTCGQDFCTDCVEDMCSHSNMVLPPPGISFKTRLTFSILLPRRMPNAFLSQICHIIVLVFGPSLGSSRTSSTNLSKE</sequence>